<feature type="region of interest" description="Disordered" evidence="9">
    <location>
        <begin position="390"/>
        <end position="411"/>
    </location>
</feature>
<evidence type="ECO:0000313" key="11">
    <source>
        <dbReference type="Proteomes" id="UP000694389"/>
    </source>
</evidence>
<keyword evidence="11" id="KW-1185">Reference proteome</keyword>
<evidence type="ECO:0000256" key="7">
    <source>
        <dbReference type="ARBA" id="ARBA00022694"/>
    </source>
</evidence>
<dbReference type="InterPro" id="IPR019519">
    <property type="entry name" value="Elp5"/>
</dbReference>
<feature type="compositionally biased region" description="Acidic residues" evidence="9">
    <location>
        <begin position="459"/>
        <end position="475"/>
    </location>
</feature>
<gene>
    <name evidence="10" type="primary">elp5</name>
</gene>
<dbReference type="GO" id="GO:0000049">
    <property type="term" value="F:tRNA binding"/>
    <property type="evidence" value="ECO:0007669"/>
    <property type="project" value="TreeGrafter"/>
</dbReference>
<dbReference type="AlphaFoldDB" id="A0A8C4EH44"/>
<dbReference type="GO" id="GO:0005634">
    <property type="term" value="C:nucleus"/>
    <property type="evidence" value="ECO:0007669"/>
    <property type="project" value="UniProtKB-SubCell"/>
</dbReference>
<dbReference type="GO" id="GO:0002098">
    <property type="term" value="P:tRNA wobble uridine modification"/>
    <property type="evidence" value="ECO:0007669"/>
    <property type="project" value="InterPro"/>
</dbReference>
<evidence type="ECO:0000256" key="3">
    <source>
        <dbReference type="ARBA" id="ARBA00005043"/>
    </source>
</evidence>
<keyword evidence="8" id="KW-0539">Nucleus</keyword>
<evidence type="ECO:0000313" key="10">
    <source>
        <dbReference type="Ensembl" id="ENSDLAP00005016367.2"/>
    </source>
</evidence>
<evidence type="ECO:0000256" key="6">
    <source>
        <dbReference type="ARBA" id="ARBA00022490"/>
    </source>
</evidence>
<reference evidence="10" key="2">
    <citation type="submission" date="2025-09" db="UniProtKB">
        <authorList>
            <consortium name="Ensembl"/>
        </authorList>
    </citation>
    <scope>IDENTIFICATION</scope>
</reference>
<dbReference type="PANTHER" id="PTHR15641:SF1">
    <property type="entry name" value="ELONGATOR COMPLEX PROTEIN 5"/>
    <property type="match status" value="1"/>
</dbReference>
<sequence length="475" mass="52931">MRALFSPSLLPLSAAVIAEPRDNFLSFLSFLRSALVLAWLSYKESLRRILSSRVLSECMRRIPLPLLARALRTNVWMVWMSELPSGQVLPVELLPPPPPSADNPELCAELEDVGDHELSYKRTRGGEKKKILVFLHNLSKPGLSKQSFLISTVTFIAADLFWTGDVARIRQDKAAELVEVLYSPLFSLWGLQEAKHLHSACLSGRHLLRSFINAALNREEAVHVLGFEVGEEELKDGLKGSPIQRLHFHNAYTDPLGWTDNPTFTVHQFCLEELTRLVKQTSHPKPATLVIDSLSWILRHHSPPAVCKTLQQLRKGGAVRAIIALLHADMHQRGTVGSVCQLATSVVTVAPGMKGDEAVAKITKRSKSGKVMQDEEIFSIKEDLTVAVQSRPSHLGPKQTDPEEQETDPTANLTFNLRLSDTEREAKEKLSLPFVFSKEKKTALLHSGPGSGRILYEPDANDDYDQEDPDDDLDV</sequence>
<comment type="subcellular location">
    <subcellularLocation>
        <location evidence="2">Cytoplasm</location>
    </subcellularLocation>
    <subcellularLocation>
        <location evidence="1">Nucleus</location>
    </subcellularLocation>
</comment>
<reference evidence="10" key="1">
    <citation type="submission" date="2025-08" db="UniProtKB">
        <authorList>
            <consortium name="Ensembl"/>
        </authorList>
    </citation>
    <scope>IDENTIFICATION</scope>
</reference>
<evidence type="ECO:0000256" key="1">
    <source>
        <dbReference type="ARBA" id="ARBA00004123"/>
    </source>
</evidence>
<dbReference type="PANTHER" id="PTHR15641">
    <property type="entry name" value="ELONGATOR COMPLEX PROTEIN 5"/>
    <property type="match status" value="1"/>
</dbReference>
<evidence type="ECO:0000256" key="5">
    <source>
        <dbReference type="ARBA" id="ARBA00020264"/>
    </source>
</evidence>
<dbReference type="Ensembl" id="ENSDLAT00005017720.2">
    <property type="protein sequence ID" value="ENSDLAP00005016367.2"/>
    <property type="gene ID" value="ENSDLAG00005007943.2"/>
</dbReference>
<dbReference type="CDD" id="cd19496">
    <property type="entry name" value="Elp5"/>
    <property type="match status" value="1"/>
</dbReference>
<evidence type="ECO:0000256" key="4">
    <source>
        <dbReference type="ARBA" id="ARBA00009567"/>
    </source>
</evidence>
<evidence type="ECO:0000256" key="2">
    <source>
        <dbReference type="ARBA" id="ARBA00004496"/>
    </source>
</evidence>
<dbReference type="UniPathway" id="UPA00988"/>
<keyword evidence="6" id="KW-0963">Cytoplasm</keyword>
<protein>
    <recommendedName>
        <fullName evidence="5">Elongator complex protein 5</fullName>
    </recommendedName>
</protein>
<evidence type="ECO:0000256" key="9">
    <source>
        <dbReference type="SAM" id="MobiDB-lite"/>
    </source>
</evidence>
<dbReference type="Gene3D" id="3.40.50.300">
    <property type="entry name" value="P-loop containing nucleotide triphosphate hydrolases"/>
    <property type="match status" value="1"/>
</dbReference>
<dbReference type="Proteomes" id="UP000694389">
    <property type="component" value="Unassembled WGS sequence"/>
</dbReference>
<proteinExistence type="inferred from homology"/>
<dbReference type="InterPro" id="IPR027417">
    <property type="entry name" value="P-loop_NTPase"/>
</dbReference>
<comment type="similarity">
    <text evidence="4">Belongs to the ELP5 family.</text>
</comment>
<comment type="pathway">
    <text evidence="3">tRNA modification; 5-methoxycarbonylmethyl-2-thiouridine-tRNA biosynthesis.</text>
</comment>
<organism evidence="10 11">
    <name type="scientific">Dicentrarchus labrax</name>
    <name type="common">European seabass</name>
    <name type="synonym">Morone labrax</name>
    <dbReference type="NCBI Taxonomy" id="13489"/>
    <lineage>
        <taxon>Eukaryota</taxon>
        <taxon>Metazoa</taxon>
        <taxon>Chordata</taxon>
        <taxon>Craniata</taxon>
        <taxon>Vertebrata</taxon>
        <taxon>Euteleostomi</taxon>
        <taxon>Actinopterygii</taxon>
        <taxon>Neopterygii</taxon>
        <taxon>Teleostei</taxon>
        <taxon>Neoteleostei</taxon>
        <taxon>Acanthomorphata</taxon>
        <taxon>Eupercaria</taxon>
        <taxon>Moronidae</taxon>
        <taxon>Dicentrarchus</taxon>
    </lineage>
</organism>
<dbReference type="GO" id="GO:0033588">
    <property type="term" value="C:elongator holoenzyme complex"/>
    <property type="evidence" value="ECO:0007669"/>
    <property type="project" value="InterPro"/>
</dbReference>
<dbReference type="GO" id="GO:0005829">
    <property type="term" value="C:cytosol"/>
    <property type="evidence" value="ECO:0007669"/>
    <property type="project" value="TreeGrafter"/>
</dbReference>
<evidence type="ECO:0000256" key="8">
    <source>
        <dbReference type="ARBA" id="ARBA00023242"/>
    </source>
</evidence>
<keyword evidence="7" id="KW-0819">tRNA processing</keyword>
<accession>A0A8C4EH44</accession>
<dbReference type="Pfam" id="PF10483">
    <property type="entry name" value="Elong_Iki1"/>
    <property type="match status" value="2"/>
</dbReference>
<name>A0A8C4EH44_DICLA</name>
<dbReference type="GeneTree" id="ENSGT00390000009210"/>
<feature type="region of interest" description="Disordered" evidence="9">
    <location>
        <begin position="444"/>
        <end position="475"/>
    </location>
</feature>